<dbReference type="GO" id="GO:0005737">
    <property type="term" value="C:cytoplasm"/>
    <property type="evidence" value="ECO:0007669"/>
    <property type="project" value="TreeGrafter"/>
</dbReference>
<dbReference type="SMART" id="SM00326">
    <property type="entry name" value="SH3"/>
    <property type="match status" value="1"/>
</dbReference>
<feature type="domain" description="SH3" evidence="4">
    <location>
        <begin position="1"/>
        <end position="59"/>
    </location>
</feature>
<evidence type="ECO:0000259" key="5">
    <source>
        <dbReference type="PROSITE" id="PS50010"/>
    </source>
</evidence>
<dbReference type="Gene3D" id="1.20.5.390">
    <property type="entry name" value="L1 transposable element, trimerization domain"/>
    <property type="match status" value="1"/>
</dbReference>
<name>A0A914CVN1_9BILA</name>
<dbReference type="SUPFAM" id="SSF50044">
    <property type="entry name" value="SH3-domain"/>
    <property type="match status" value="1"/>
</dbReference>
<keyword evidence="1 2" id="KW-0728">SH3 domain</keyword>
<dbReference type="InterPro" id="IPR001452">
    <property type="entry name" value="SH3_domain"/>
</dbReference>
<evidence type="ECO:0000256" key="2">
    <source>
        <dbReference type="PROSITE-ProRule" id="PRU00192"/>
    </source>
</evidence>
<feature type="domain" description="DH" evidence="5">
    <location>
        <begin position="86"/>
        <end position="310"/>
    </location>
</feature>
<keyword evidence="6" id="KW-1185">Reference proteome</keyword>
<dbReference type="Pfam" id="PF16523">
    <property type="entry name" value="betaPIX_CC"/>
    <property type="match status" value="1"/>
</dbReference>
<evidence type="ECO:0000256" key="3">
    <source>
        <dbReference type="SAM" id="MobiDB-lite"/>
    </source>
</evidence>
<dbReference type="PRINTS" id="PR00452">
    <property type="entry name" value="SH3DOMAIN"/>
</dbReference>
<dbReference type="InterPro" id="IPR000219">
    <property type="entry name" value="DH_dom"/>
</dbReference>
<dbReference type="InterPro" id="IPR036028">
    <property type="entry name" value="SH3-like_dom_sf"/>
</dbReference>
<evidence type="ECO:0000313" key="7">
    <source>
        <dbReference type="WBParaSite" id="ACRNAN_scaffold1523.g9201.t1"/>
    </source>
</evidence>
<organism evidence="6 7">
    <name type="scientific">Acrobeloides nanus</name>
    <dbReference type="NCBI Taxonomy" id="290746"/>
    <lineage>
        <taxon>Eukaryota</taxon>
        <taxon>Metazoa</taxon>
        <taxon>Ecdysozoa</taxon>
        <taxon>Nematoda</taxon>
        <taxon>Chromadorea</taxon>
        <taxon>Rhabditida</taxon>
        <taxon>Tylenchina</taxon>
        <taxon>Cephalobomorpha</taxon>
        <taxon>Cephaloboidea</taxon>
        <taxon>Cephalobidae</taxon>
        <taxon>Acrobeloides</taxon>
    </lineage>
</organism>
<dbReference type="InterPro" id="IPR032409">
    <property type="entry name" value="GEF6/7_CC"/>
</dbReference>
<dbReference type="PROSITE" id="PS50010">
    <property type="entry name" value="DH_2"/>
    <property type="match status" value="1"/>
</dbReference>
<dbReference type="GO" id="GO:0005085">
    <property type="term" value="F:guanyl-nucleotide exchange factor activity"/>
    <property type="evidence" value="ECO:0007669"/>
    <property type="project" value="InterPro"/>
</dbReference>
<feature type="region of interest" description="Disordered" evidence="3">
    <location>
        <begin position="521"/>
        <end position="543"/>
    </location>
</feature>
<evidence type="ECO:0000313" key="6">
    <source>
        <dbReference type="Proteomes" id="UP000887540"/>
    </source>
</evidence>
<dbReference type="Gene3D" id="1.20.900.10">
    <property type="entry name" value="Dbl homology (DH) domain"/>
    <property type="match status" value="1"/>
</dbReference>
<dbReference type="PANTHER" id="PTHR46026:SF1">
    <property type="entry name" value="RHO-TYPE GUANINE NUCLEOTIDE EXCHANGE FACTOR, ISOFORM F"/>
    <property type="match status" value="1"/>
</dbReference>
<reference evidence="7" key="1">
    <citation type="submission" date="2022-11" db="UniProtKB">
        <authorList>
            <consortium name="WormBaseParasite"/>
        </authorList>
    </citation>
    <scope>IDENTIFICATION</scope>
</reference>
<sequence length="543" mass="61920">MLIKAIAKYNFIGRNNDELSFSKNDVIIIIQQLDGGWWEGSFNDKIGWFPSNFVDIVNEKTLDVNKRLNLSNGDGNASLNSNSTTYRNQVLEEYLKNESQHIEELQHVLTGILFSVKNAQILSEEEFIVLNSNLSDVTKFKKNLLNEIEKSCSQSVSLQRIGEIFLVAAPELKLLMKTYCEKHPMVMDIINKKKNLMVKILSSHQKDLKELIAGLKNSLNDESIIDRCLILFDYYILLLEVLLDKGSYALRDKFGTSDLSILKNDENYSIVCHKGSTAILKVNALTNEDYIQMISSINACTHIAKDDNYSLQTISPTSPQKFELENFTKIDDFSPIKKPQISELPQSHQGIDEDKPEIYQQAIESNNYRSNKLWMGNCLRSIPASRGTMLEDFKNFKIKMRKGVLNDEQEDAYLMKIIEGYYGSTNLNISTVRTGVTSNIPKSHTNNDDMRPQLIVADEEKIFVEEIEGDEVVVKEKSLVDTVYSLKDQLGAVQKELILIAKTLDKEQKARRRLEELLRRSSQQYSLSSTPKPISESLDDNLQ</sequence>
<dbReference type="Gene3D" id="2.30.30.40">
    <property type="entry name" value="SH3 Domains"/>
    <property type="match status" value="1"/>
</dbReference>
<evidence type="ECO:0000256" key="1">
    <source>
        <dbReference type="ARBA" id="ARBA00022443"/>
    </source>
</evidence>
<accession>A0A914CVN1</accession>
<proteinExistence type="predicted"/>
<dbReference type="AlphaFoldDB" id="A0A914CVN1"/>
<dbReference type="Pfam" id="PF00018">
    <property type="entry name" value="SH3_1"/>
    <property type="match status" value="1"/>
</dbReference>
<evidence type="ECO:0000259" key="4">
    <source>
        <dbReference type="PROSITE" id="PS50002"/>
    </source>
</evidence>
<dbReference type="SUPFAM" id="SSF48065">
    <property type="entry name" value="DBL homology domain (DH-domain)"/>
    <property type="match status" value="1"/>
</dbReference>
<dbReference type="Pfam" id="PF00621">
    <property type="entry name" value="RhoGEF"/>
    <property type="match status" value="1"/>
</dbReference>
<dbReference type="InterPro" id="IPR035899">
    <property type="entry name" value="DBL_dom_sf"/>
</dbReference>
<protein>
    <submittedName>
        <fullName evidence="7">SH3 domain-containing protein</fullName>
    </submittedName>
</protein>
<dbReference type="WBParaSite" id="ACRNAN_scaffold1523.g9201.t1">
    <property type="protein sequence ID" value="ACRNAN_scaffold1523.g9201.t1"/>
    <property type="gene ID" value="ACRNAN_scaffold1523.g9201"/>
</dbReference>
<dbReference type="PANTHER" id="PTHR46026">
    <property type="entry name" value="RHO-TYPE GUANINE NUCLEOTIDE EXCHANGE FACTOR, ISOFORM F"/>
    <property type="match status" value="1"/>
</dbReference>
<dbReference type="PROSITE" id="PS50002">
    <property type="entry name" value="SH3"/>
    <property type="match status" value="1"/>
</dbReference>
<dbReference type="Proteomes" id="UP000887540">
    <property type="component" value="Unplaced"/>
</dbReference>